<dbReference type="SUPFAM" id="SSF53649">
    <property type="entry name" value="Alkaline phosphatase-like"/>
    <property type="match status" value="1"/>
</dbReference>
<dbReference type="InterPro" id="IPR017850">
    <property type="entry name" value="Alkaline_phosphatase_core_sf"/>
</dbReference>
<evidence type="ECO:0000256" key="1">
    <source>
        <dbReference type="SAM" id="MobiDB-lite"/>
    </source>
</evidence>
<dbReference type="RefSeq" id="WP_068360994.1">
    <property type="nucleotide sequence ID" value="NZ_FOJN01000012.1"/>
</dbReference>
<dbReference type="GeneID" id="85486823"/>
<dbReference type="PANTHER" id="PTHR10151">
    <property type="entry name" value="ECTONUCLEOTIDE PYROPHOSPHATASE/PHOSPHODIESTERASE"/>
    <property type="match status" value="1"/>
</dbReference>
<dbReference type="Pfam" id="PF01663">
    <property type="entry name" value="Phosphodiest"/>
    <property type="match status" value="1"/>
</dbReference>
<dbReference type="Gene3D" id="3.40.720.10">
    <property type="entry name" value="Alkaline Phosphatase, subunit A"/>
    <property type="match status" value="1"/>
</dbReference>
<dbReference type="OrthoDB" id="9779267at2"/>
<evidence type="ECO:0000313" key="2">
    <source>
        <dbReference type="EMBL" id="SFA58258.1"/>
    </source>
</evidence>
<feature type="compositionally biased region" description="Gly residues" evidence="1">
    <location>
        <begin position="125"/>
        <end position="151"/>
    </location>
</feature>
<sequence>MVSPVMSVPRYGENTLSDLLPAVLGAVTGNDVAPSLDLAGVRRVCVLLIDGLGAQQLAARAEHAPMLSSMSGETWTSTFPSTTATSLASLGTGRPPGQHGIVGYLTAVEGYDRPMNPLHWRLHGQAGGRSGKDGQAGGRSGKDGQAGGRSGKGSSDLLSTLVPEEFQPHPTVFERASAAGIAVTRVAPSYQRESGLTRAVLRGGDFAASVSAGDLVARTLSALNRGDRSVVYSYWSELDLTGHVRGPSSDAWSHELRQVDSMVEAIVSRLPPDAALVVTADHGMADVEERVDVDTTPALSLDVTMIAGEPRARHVFARPGAAADVAQRWRETLGTDYLVVDRDEAIGRGWFGPVRPAVARTIGDVLTLARGSGAVVRSGAEPNQSALLGHHGSLTDAETRVPLLIARS</sequence>
<feature type="region of interest" description="Disordered" evidence="1">
    <location>
        <begin position="116"/>
        <end position="157"/>
    </location>
</feature>
<accession>A0A1I0U2N5</accession>
<dbReference type="EMBL" id="FOJN01000012">
    <property type="protein sequence ID" value="SFA58258.1"/>
    <property type="molecule type" value="Genomic_DNA"/>
</dbReference>
<reference evidence="2 3" key="1">
    <citation type="submission" date="2016-10" db="EMBL/GenBank/DDBJ databases">
        <authorList>
            <person name="de Groot N.N."/>
        </authorList>
    </citation>
    <scope>NUCLEOTIDE SEQUENCE [LARGE SCALE GENOMIC DNA]</scope>
    <source>
        <strain evidence="2 3">DSM 44908</strain>
    </source>
</reference>
<gene>
    <name evidence="2" type="ORF">SAMN05444374_11275</name>
</gene>
<dbReference type="GO" id="GO:0016787">
    <property type="term" value="F:hydrolase activity"/>
    <property type="evidence" value="ECO:0007669"/>
    <property type="project" value="UniProtKB-ARBA"/>
</dbReference>
<evidence type="ECO:0000313" key="3">
    <source>
        <dbReference type="Proteomes" id="UP000182054"/>
    </source>
</evidence>
<dbReference type="InterPro" id="IPR002591">
    <property type="entry name" value="Phosphodiest/P_Trfase"/>
</dbReference>
<dbReference type="Proteomes" id="UP000182054">
    <property type="component" value="Unassembled WGS sequence"/>
</dbReference>
<name>A0A1I0U2N5_9NOCA</name>
<dbReference type="PANTHER" id="PTHR10151:SF120">
    <property type="entry name" value="BIS(5'-ADENOSYL)-TRIPHOSPHATASE"/>
    <property type="match status" value="1"/>
</dbReference>
<proteinExistence type="predicted"/>
<protein>
    <submittedName>
        <fullName evidence="2">Type I phosphodiesterase / nucleotide pyrophosphatase</fullName>
    </submittedName>
</protein>
<dbReference type="AlphaFoldDB" id="A0A1I0U2N5"/>
<organism evidence="2 3">
    <name type="scientific">Rhodococcoides kroppenstedtii</name>
    <dbReference type="NCBI Taxonomy" id="293050"/>
    <lineage>
        <taxon>Bacteria</taxon>
        <taxon>Bacillati</taxon>
        <taxon>Actinomycetota</taxon>
        <taxon>Actinomycetes</taxon>
        <taxon>Mycobacteriales</taxon>
        <taxon>Nocardiaceae</taxon>
        <taxon>Rhodococcoides</taxon>
    </lineage>
</organism>